<evidence type="ECO:0000313" key="1">
    <source>
        <dbReference type="Proteomes" id="UP000887580"/>
    </source>
</evidence>
<evidence type="ECO:0000313" key="2">
    <source>
        <dbReference type="WBParaSite" id="PS1159_v2.g19088.t1"/>
    </source>
</evidence>
<name>A0AC35FMU8_9BILA</name>
<proteinExistence type="predicted"/>
<dbReference type="WBParaSite" id="PS1159_v2.g19088.t1">
    <property type="protein sequence ID" value="PS1159_v2.g19088.t1"/>
    <property type="gene ID" value="PS1159_v2.g19088"/>
</dbReference>
<protein>
    <submittedName>
        <fullName evidence="2">Uncharacterized protein</fullName>
    </submittedName>
</protein>
<reference evidence="2" key="1">
    <citation type="submission" date="2022-11" db="UniProtKB">
        <authorList>
            <consortium name="WormBaseParasite"/>
        </authorList>
    </citation>
    <scope>IDENTIFICATION</scope>
</reference>
<dbReference type="Proteomes" id="UP000887580">
    <property type="component" value="Unplaced"/>
</dbReference>
<organism evidence="1 2">
    <name type="scientific">Panagrolaimus sp. PS1159</name>
    <dbReference type="NCBI Taxonomy" id="55785"/>
    <lineage>
        <taxon>Eukaryota</taxon>
        <taxon>Metazoa</taxon>
        <taxon>Ecdysozoa</taxon>
        <taxon>Nematoda</taxon>
        <taxon>Chromadorea</taxon>
        <taxon>Rhabditida</taxon>
        <taxon>Tylenchina</taxon>
        <taxon>Panagrolaimomorpha</taxon>
        <taxon>Panagrolaimoidea</taxon>
        <taxon>Panagrolaimidae</taxon>
        <taxon>Panagrolaimus</taxon>
    </lineage>
</organism>
<accession>A0AC35FMU8</accession>
<sequence length="290" mass="30970">MPPTQSEAAAASAIAGMPLGPFITSNNNTTNTTTKPIKLEPIHSPSILYLENPCTSKSGSGMASAGIGSGILSAAATILPQSTTGFSTSSPVISSTTIAASSSSTSSSVATTIPPPLLSSLPPLTHPLQPLHQNNDLTSALAASASTFHHQNPYHSYSTFVDPSLTAVGAAPYCWQTNGYGIDESSLYQYHHPQHHLQPTSTTSNNNNNINSNSNLQQQNNGIIELGKLQTTPYENLEPLGSYAQPWVTYNPYLSETNDKMIDPTAQYFDKNFYNQQFSVCIFLAFLLNI</sequence>